<feature type="compositionally biased region" description="Low complexity" evidence="1">
    <location>
        <begin position="14"/>
        <end position="30"/>
    </location>
</feature>
<reference evidence="2" key="2">
    <citation type="submission" date="2025-05" db="UniProtKB">
        <authorList>
            <consortium name="Ensembl"/>
        </authorList>
    </citation>
    <scope>IDENTIFICATION</scope>
</reference>
<dbReference type="Ensembl" id="ENSSSCT00070007835.1">
    <property type="protein sequence ID" value="ENSSSCP00070006444.1"/>
    <property type="gene ID" value="ENSSSCG00070004165.1"/>
</dbReference>
<dbReference type="Ensembl" id="ENSSSCT00065066104.1">
    <property type="protein sequence ID" value="ENSSSCP00065028631.1"/>
    <property type="gene ID" value="ENSSSCG00065048332.1"/>
</dbReference>
<dbReference type="Proteomes" id="UP000694724">
    <property type="component" value="Unplaced"/>
</dbReference>
<reference evidence="2 3" key="1">
    <citation type="submission" date="2017-08" db="EMBL/GenBank/DDBJ databases">
        <title>USMARCv1.0.</title>
        <authorList>
            <person name="Hannum G.I."/>
            <person name="Koren S."/>
            <person name="Schroeder S.G."/>
            <person name="Chin S.C."/>
            <person name="Nonneman D.J."/>
            <person name="Becker S.A."/>
            <person name="Rosen B.D."/>
            <person name="Bickhart D.M."/>
            <person name="Putnam N.H."/>
            <person name="Green R.E."/>
            <person name="Tuggle C.K."/>
            <person name="Liu H."/>
            <person name="Rohrer G.A."/>
            <person name="Warr A."/>
            <person name="Hall R."/>
            <person name="Kim K."/>
            <person name="Hume D.A."/>
            <person name="Talbot R."/>
            <person name="Chow W."/>
            <person name="Howe K."/>
            <person name="Schwartz A.S."/>
            <person name="Watson M."/>
            <person name="Archibald A.L."/>
            <person name="Phillippy A.M."/>
            <person name="Smith T.P.L."/>
        </authorList>
    </citation>
    <scope>NUCLEOTIDE SEQUENCE [LARGE SCALE GENOMIC DNA]</scope>
</reference>
<feature type="region of interest" description="Disordered" evidence="1">
    <location>
        <begin position="53"/>
        <end position="182"/>
    </location>
</feature>
<dbReference type="Ensembl" id="ENSSSCT00035098060.1">
    <property type="protein sequence ID" value="ENSSSCP00035041403.1"/>
    <property type="gene ID" value="ENSSSCG00035072449.1"/>
</dbReference>
<feature type="compositionally biased region" description="Low complexity" evidence="1">
    <location>
        <begin position="69"/>
        <end position="86"/>
    </location>
</feature>
<dbReference type="Ensembl" id="ENSSSCT00055026344.1">
    <property type="protein sequence ID" value="ENSSSCP00055020938.1"/>
    <property type="gene ID" value="ENSSSCG00055013364.1"/>
</dbReference>
<name>A0A4X1SU07_PIG</name>
<accession>A0A4X1SU07</accession>
<organism evidence="2 3">
    <name type="scientific">Sus scrofa</name>
    <name type="common">Pig</name>
    <dbReference type="NCBI Taxonomy" id="9823"/>
    <lineage>
        <taxon>Eukaryota</taxon>
        <taxon>Metazoa</taxon>
        <taxon>Chordata</taxon>
        <taxon>Craniata</taxon>
        <taxon>Vertebrata</taxon>
        <taxon>Euteleostomi</taxon>
        <taxon>Mammalia</taxon>
        <taxon>Eutheria</taxon>
        <taxon>Laurasiatheria</taxon>
        <taxon>Artiodactyla</taxon>
        <taxon>Suina</taxon>
        <taxon>Suidae</taxon>
        <taxon>Sus</taxon>
    </lineage>
</organism>
<dbReference type="Proteomes" id="UP000694720">
    <property type="component" value="Unplaced"/>
</dbReference>
<evidence type="ECO:0000313" key="3">
    <source>
        <dbReference type="Proteomes" id="UP000314985"/>
    </source>
</evidence>
<feature type="compositionally biased region" description="Low complexity" evidence="1">
    <location>
        <begin position="120"/>
        <end position="135"/>
    </location>
</feature>
<dbReference type="ExpressionAtlas" id="A0A4X1SU07">
    <property type="expression patterns" value="differential"/>
</dbReference>
<dbReference type="AlphaFoldDB" id="A0A4X1SU07"/>
<evidence type="ECO:0000313" key="2">
    <source>
        <dbReference type="Ensembl" id="ENSSSCP00070006444.1"/>
    </source>
</evidence>
<dbReference type="Proteomes" id="UP000314985">
    <property type="component" value="Chromosome 12"/>
</dbReference>
<dbReference type="Proteomes" id="UP000694725">
    <property type="component" value="Unplaced"/>
</dbReference>
<dbReference type="Ensembl" id="ENSSSCT00025035654.1">
    <property type="protein sequence ID" value="ENSSSCP00025014878.1"/>
    <property type="gene ID" value="ENSSSCG00025026353.1"/>
</dbReference>
<evidence type="ECO:0000256" key="1">
    <source>
        <dbReference type="SAM" id="MobiDB-lite"/>
    </source>
</evidence>
<sequence>MAPTMPSGAGSCWPPVSAASPLPRASASTCSSSCLTTGRTVSRPCVNIASCRPWARPDSRAPRPPAPSLRPSWSGQQPGSGPGWRWMWAASTGAGRRLAGLDSGPEERGPVGRAGRPRLRAGPGVGPRAAPGLPATEGLLHRGHRGAGGRQGRPQSGIWEQLGLRRGHTRSAPAPRSRARRA</sequence>
<protein>
    <submittedName>
        <fullName evidence="2">Uncharacterized protein</fullName>
    </submittedName>
</protein>
<proteinExistence type="predicted"/>
<feature type="region of interest" description="Disordered" evidence="1">
    <location>
        <begin position="1"/>
        <end position="30"/>
    </location>
</feature>
<dbReference type="Proteomes" id="UP000694727">
    <property type="component" value="Unplaced"/>
</dbReference>